<dbReference type="AlphaFoldDB" id="A0A132MNZ6"/>
<dbReference type="InterPro" id="IPR050130">
    <property type="entry name" value="ClpA_ClpB"/>
</dbReference>
<dbReference type="InterPro" id="IPR004176">
    <property type="entry name" value="Clp_R_N"/>
</dbReference>
<evidence type="ECO:0000259" key="12">
    <source>
        <dbReference type="PROSITE" id="PS50151"/>
    </source>
</evidence>
<dbReference type="InterPro" id="IPR027417">
    <property type="entry name" value="P-loop_NTPase"/>
</dbReference>
<sequence length="863" mass="95715">MTSGSFWPYGFGRSPLDELLARFFGEMPGFDTPSHLQRVDLGRLLSEDAIELLRIATRQAAAWGSPDLDTEHLLWAATQMEPTQRVLRQAGADPAALARAIEDRIQRAEPRQGPLLLTPAAKRALLDARQAARATGASYVGPQHIVLALSANPDSVAGRLLRAARITPQSLRAETVGVTEQLAMPPPSTTPTLDQYGRDLTELAREGRIDPVVGRDDEIAQTIEVLSRRTKNNPVLIGDPGVGKTAIVEGLAQRIVDNEVPETLRDKRVVQVDLAGMVAGTKYRGEFEERLKKVIDEIRDNSDRLIVFIDELHTVVGAGGAEGAIDASNMLKPALARGELHVIGATTLDEYRKYVEKDAALERRFQPILVPEPTVEDTIEILRGLRDRYEAHHQVRFTDEALVAAAELSDRYITGRFLPDKAIDLIDQAGARVALRAKTTGGDARELEERLEQLRHEKEQAVALEDYERAKQLRDEIEQLSGQLEETRDGRPAVPEVTANDIAEVVSRMTGIPVSRLTEEEKERLLALEEHLHRRVVGQDEAVAAVAEAVRRARAGLGDPNRPIGSFLFLGPTGVGKTELARALAEALFGDADRMIRFDMSEFQERHTVSRLVGAPPGYVGYEEAGQLTEEVRRHPYSVILLDEIEKAHPDVFNILLQVLDAGRLTDAQGRTVDFKNTVVIMTSNLGADLIMARGGDPAALAELRETLMRLLQRAFRPEFLNRIDEIIIFRGLDREQLRQITGLLLEDTRRRLHAQNVTLELDDAAIDWLVREGYQPEFGARPLRRTIQRKVDNTLSRMLLSGVLQPGQRVRVSVQDGDLVFTVVDGEAGGPAAEAQPHARVQPDRVLRREEEQRGEVGGLYL</sequence>
<dbReference type="PATRIC" id="fig|1469144.10.peg.1355"/>
<dbReference type="PRINTS" id="PR00300">
    <property type="entry name" value="CLPPROTEASEA"/>
</dbReference>
<dbReference type="SMART" id="SM01086">
    <property type="entry name" value="ClpB_D2-small"/>
    <property type="match status" value="1"/>
</dbReference>
<evidence type="ECO:0000256" key="6">
    <source>
        <dbReference type="ARBA" id="ARBA00023054"/>
    </source>
</evidence>
<dbReference type="Pfam" id="PF02861">
    <property type="entry name" value="Clp_N"/>
    <property type="match status" value="1"/>
</dbReference>
<comment type="subunit">
    <text evidence="8">Homohexamer. The oligomerization is ATP-dependent.</text>
</comment>
<evidence type="ECO:0000256" key="1">
    <source>
        <dbReference type="ARBA" id="ARBA00008675"/>
    </source>
</evidence>
<dbReference type="CDD" id="cd00009">
    <property type="entry name" value="AAA"/>
    <property type="match status" value="1"/>
</dbReference>
<dbReference type="InterPro" id="IPR028299">
    <property type="entry name" value="ClpA/B_CS2"/>
</dbReference>
<evidence type="ECO:0000256" key="7">
    <source>
        <dbReference type="ARBA" id="ARBA00023186"/>
    </source>
</evidence>
<dbReference type="PROSITE" id="PS00870">
    <property type="entry name" value="CLPAB_1"/>
    <property type="match status" value="1"/>
</dbReference>
<evidence type="ECO:0000256" key="11">
    <source>
        <dbReference type="SAM" id="Coils"/>
    </source>
</evidence>
<organism evidence="14 15">
    <name type="scientific">Carbonactinospora thermoautotrophica</name>
    <dbReference type="NCBI Taxonomy" id="1469144"/>
    <lineage>
        <taxon>Bacteria</taxon>
        <taxon>Bacillati</taxon>
        <taxon>Actinomycetota</taxon>
        <taxon>Actinomycetes</taxon>
        <taxon>Kitasatosporales</taxon>
        <taxon>Carbonactinosporaceae</taxon>
        <taxon>Carbonactinospora</taxon>
    </lineage>
</organism>
<dbReference type="GO" id="GO:0016887">
    <property type="term" value="F:ATP hydrolysis activity"/>
    <property type="evidence" value="ECO:0007669"/>
    <property type="project" value="InterPro"/>
</dbReference>
<dbReference type="GO" id="GO:0005524">
    <property type="term" value="F:ATP binding"/>
    <property type="evidence" value="ECO:0007669"/>
    <property type="project" value="UniProtKB-KW"/>
</dbReference>
<dbReference type="GO" id="GO:0034605">
    <property type="term" value="P:cellular response to heat"/>
    <property type="evidence" value="ECO:0007669"/>
    <property type="project" value="TreeGrafter"/>
</dbReference>
<dbReference type="InterPro" id="IPR019489">
    <property type="entry name" value="Clp_ATPase_C"/>
</dbReference>
<dbReference type="RefSeq" id="WP_079045958.1">
    <property type="nucleotide sequence ID" value="NZ_CP171739.1"/>
</dbReference>
<dbReference type="EMBL" id="LAXD01000001">
    <property type="protein sequence ID" value="KWW99587.1"/>
    <property type="molecule type" value="Genomic_DNA"/>
</dbReference>
<dbReference type="FunFam" id="3.40.50.300:FF:000010">
    <property type="entry name" value="Chaperone clpB 1, putative"/>
    <property type="match status" value="1"/>
</dbReference>
<dbReference type="Gene3D" id="3.40.50.300">
    <property type="entry name" value="P-loop containing nucleotide triphosphate hydrolases"/>
    <property type="match status" value="2"/>
</dbReference>
<evidence type="ECO:0000256" key="3">
    <source>
        <dbReference type="ARBA" id="ARBA00022741"/>
    </source>
</evidence>
<dbReference type="PROSITE" id="PS51903">
    <property type="entry name" value="CLP_R"/>
    <property type="match status" value="1"/>
</dbReference>
<dbReference type="Pfam" id="PF10431">
    <property type="entry name" value="ClpB_D2-small"/>
    <property type="match status" value="1"/>
</dbReference>
<evidence type="ECO:0000256" key="10">
    <source>
        <dbReference type="RuleBase" id="RU004432"/>
    </source>
</evidence>
<keyword evidence="5" id="KW-0346">Stress response</keyword>
<dbReference type="InterPro" id="IPR041546">
    <property type="entry name" value="ClpA/ClpB_AAA_lid"/>
</dbReference>
<dbReference type="Gene3D" id="4.10.860.10">
    <property type="entry name" value="UVR domain"/>
    <property type="match status" value="1"/>
</dbReference>
<keyword evidence="2 9" id="KW-0677">Repeat</keyword>
<dbReference type="PROSITE" id="PS00871">
    <property type="entry name" value="CLPAB_2"/>
    <property type="match status" value="1"/>
</dbReference>
<keyword evidence="4 10" id="KW-0067">ATP-binding</keyword>
<dbReference type="InterPro" id="IPR003593">
    <property type="entry name" value="AAA+_ATPase"/>
</dbReference>
<evidence type="ECO:0000256" key="4">
    <source>
        <dbReference type="ARBA" id="ARBA00022840"/>
    </source>
</evidence>
<dbReference type="PANTHER" id="PTHR11638:SF18">
    <property type="entry name" value="HEAT SHOCK PROTEIN 104"/>
    <property type="match status" value="1"/>
</dbReference>
<comment type="caution">
    <text evidence="14">The sequence shown here is derived from an EMBL/GenBank/DDBJ whole genome shotgun (WGS) entry which is preliminary data.</text>
</comment>
<dbReference type="InterPro" id="IPR003959">
    <property type="entry name" value="ATPase_AAA_core"/>
</dbReference>
<dbReference type="InterPro" id="IPR001270">
    <property type="entry name" value="ClpA/B"/>
</dbReference>
<dbReference type="FunFam" id="3.40.50.300:FF:000025">
    <property type="entry name" value="ATP-dependent Clp protease subunit"/>
    <property type="match status" value="1"/>
</dbReference>
<feature type="domain" description="Clp R" evidence="13">
    <location>
        <begin position="41"/>
        <end position="181"/>
    </location>
</feature>
<protein>
    <submittedName>
        <fullName evidence="14">ATPase AAA-2 domain protein</fullName>
    </submittedName>
</protein>
<evidence type="ECO:0000313" key="14">
    <source>
        <dbReference type="EMBL" id="KWW99587.1"/>
    </source>
</evidence>
<dbReference type="InterPro" id="IPR018368">
    <property type="entry name" value="ClpA/B_CS1"/>
</dbReference>
<evidence type="ECO:0000259" key="13">
    <source>
        <dbReference type="PROSITE" id="PS51903"/>
    </source>
</evidence>
<dbReference type="PROSITE" id="PS50151">
    <property type="entry name" value="UVR"/>
    <property type="match status" value="1"/>
</dbReference>
<feature type="coiled-coil region" evidence="11">
    <location>
        <begin position="437"/>
        <end position="490"/>
    </location>
</feature>
<dbReference type="SMART" id="SM00382">
    <property type="entry name" value="AAA"/>
    <property type="match status" value="2"/>
</dbReference>
<evidence type="ECO:0000256" key="9">
    <source>
        <dbReference type="PROSITE-ProRule" id="PRU01251"/>
    </source>
</evidence>
<keyword evidence="3 10" id="KW-0547">Nucleotide-binding</keyword>
<dbReference type="Pfam" id="PF17871">
    <property type="entry name" value="AAA_lid_9"/>
    <property type="match status" value="1"/>
</dbReference>
<evidence type="ECO:0000256" key="2">
    <source>
        <dbReference type="ARBA" id="ARBA00022737"/>
    </source>
</evidence>
<dbReference type="InterPro" id="IPR036628">
    <property type="entry name" value="Clp_N_dom_sf"/>
</dbReference>
<accession>A0A132MNZ6</accession>
<keyword evidence="6 11" id="KW-0175">Coiled coil</keyword>
<proteinExistence type="inferred from homology"/>
<dbReference type="InterPro" id="IPR001943">
    <property type="entry name" value="UVR_dom"/>
</dbReference>
<evidence type="ECO:0000313" key="15">
    <source>
        <dbReference type="Proteomes" id="UP000070188"/>
    </source>
</evidence>
<dbReference type="Gene3D" id="1.10.1780.10">
    <property type="entry name" value="Clp, N-terminal domain"/>
    <property type="match status" value="1"/>
</dbReference>
<keyword evidence="15" id="KW-1185">Reference proteome</keyword>
<evidence type="ECO:0000256" key="5">
    <source>
        <dbReference type="ARBA" id="ARBA00023016"/>
    </source>
</evidence>
<dbReference type="PANTHER" id="PTHR11638">
    <property type="entry name" value="ATP-DEPENDENT CLP PROTEASE"/>
    <property type="match status" value="1"/>
</dbReference>
<reference evidence="15" key="1">
    <citation type="submission" date="2015-04" db="EMBL/GenBank/DDBJ databases">
        <title>Physiological reanalysis, assessment of diazotrophy, and genome sequences of multiple isolates of Streptomyces thermoautotrophicus.</title>
        <authorList>
            <person name="MacKellar D.C."/>
            <person name="Lieber L."/>
            <person name="Norman J."/>
            <person name="Bolger A."/>
            <person name="Tobin C."/>
            <person name="Murray J.W."/>
            <person name="Chang R."/>
            <person name="Ford T."/>
            <person name="Nguyen P.Q."/>
            <person name="Woodward J."/>
            <person name="Permingeat H."/>
            <person name="Joshi N.S."/>
            <person name="Silver P.A."/>
            <person name="Usadel B."/>
            <person name="Rutherford A.W."/>
            <person name="Friesen M."/>
            <person name="Prell J."/>
        </authorList>
    </citation>
    <scope>NUCLEOTIDE SEQUENCE [LARGE SCALE GENOMIC DNA]</scope>
    <source>
        <strain evidence="15">H1</strain>
    </source>
</reference>
<dbReference type="SUPFAM" id="SSF81923">
    <property type="entry name" value="Double Clp-N motif"/>
    <property type="match status" value="1"/>
</dbReference>
<dbReference type="SUPFAM" id="SSF52540">
    <property type="entry name" value="P-loop containing nucleoside triphosphate hydrolases"/>
    <property type="match status" value="2"/>
</dbReference>
<gene>
    <name evidence="14" type="ORF">LI90_1223</name>
</gene>
<feature type="domain" description="UVR" evidence="12">
    <location>
        <begin position="448"/>
        <end position="483"/>
    </location>
</feature>
<dbReference type="Gene3D" id="1.10.8.60">
    <property type="match status" value="2"/>
</dbReference>
<dbReference type="Proteomes" id="UP000070188">
    <property type="component" value="Unassembled WGS sequence"/>
</dbReference>
<dbReference type="OrthoDB" id="9803641at2"/>
<comment type="similarity">
    <text evidence="1 10">Belongs to the ClpA/ClpB family.</text>
</comment>
<keyword evidence="7 10" id="KW-0143">Chaperone</keyword>
<evidence type="ECO:0000256" key="8">
    <source>
        <dbReference type="ARBA" id="ARBA00026057"/>
    </source>
</evidence>
<dbReference type="Pfam" id="PF07724">
    <property type="entry name" value="AAA_2"/>
    <property type="match status" value="1"/>
</dbReference>
<name>A0A132MNZ6_9ACTN</name>
<dbReference type="STRING" id="1469144.LI90_1223"/>
<dbReference type="GO" id="GO:0005737">
    <property type="term" value="C:cytoplasm"/>
    <property type="evidence" value="ECO:0007669"/>
    <property type="project" value="TreeGrafter"/>
</dbReference>
<dbReference type="CDD" id="cd19499">
    <property type="entry name" value="RecA-like_ClpB_Hsp104-like"/>
    <property type="match status" value="1"/>
</dbReference>
<dbReference type="Pfam" id="PF00004">
    <property type="entry name" value="AAA"/>
    <property type="match status" value="1"/>
</dbReference>